<protein>
    <submittedName>
        <fullName evidence="1">Uncharacterized protein</fullName>
    </submittedName>
</protein>
<name>A0A5P8WFS2_9NOSO</name>
<gene>
    <name evidence="1" type="ORF">GXM_09187</name>
</gene>
<reference evidence="1 2" key="1">
    <citation type="submission" date="2019-10" db="EMBL/GenBank/DDBJ databases">
        <title>Genomic and transcriptomic insights into the perfect genentic adaptation of a filamentous nitrogen-fixing cyanobacterium to rice fields.</title>
        <authorList>
            <person name="Chen Z."/>
        </authorList>
    </citation>
    <scope>NUCLEOTIDE SEQUENCE [LARGE SCALE GENOMIC DNA]</scope>
    <source>
        <strain evidence="1">CCNUC1</strain>
    </source>
</reference>
<dbReference type="Proteomes" id="UP000326678">
    <property type="component" value="Chromosome Gxm2"/>
</dbReference>
<keyword evidence="2" id="KW-1185">Reference proteome</keyword>
<accession>A0A5P8WFS2</accession>
<dbReference type="EMBL" id="CP045227">
    <property type="protein sequence ID" value="QFS51693.1"/>
    <property type="molecule type" value="Genomic_DNA"/>
</dbReference>
<dbReference type="AlphaFoldDB" id="A0A5P8WFS2"/>
<sequence>MNIDFCPWMSKFSFKFNISKETSTTLRNLEFLYRKRFIDLQ</sequence>
<dbReference type="KEGG" id="nsh:GXM_09187"/>
<evidence type="ECO:0000313" key="1">
    <source>
        <dbReference type="EMBL" id="QFS51693.1"/>
    </source>
</evidence>
<proteinExistence type="predicted"/>
<organism evidence="1 2">
    <name type="scientific">Nostoc sphaeroides CCNUC1</name>
    <dbReference type="NCBI Taxonomy" id="2653204"/>
    <lineage>
        <taxon>Bacteria</taxon>
        <taxon>Bacillati</taxon>
        <taxon>Cyanobacteriota</taxon>
        <taxon>Cyanophyceae</taxon>
        <taxon>Nostocales</taxon>
        <taxon>Nostocaceae</taxon>
        <taxon>Nostoc</taxon>
    </lineage>
</organism>
<evidence type="ECO:0000313" key="2">
    <source>
        <dbReference type="Proteomes" id="UP000326678"/>
    </source>
</evidence>